<reference evidence="1 2" key="1">
    <citation type="submission" date="2017-05" db="EMBL/GenBank/DDBJ databases">
        <title>Complete and WGS of Bordetella genogroups.</title>
        <authorList>
            <person name="Spilker T."/>
            <person name="LiPuma J."/>
        </authorList>
    </citation>
    <scope>NUCLEOTIDE SEQUENCE [LARGE SCALE GENOMIC DNA]</scope>
    <source>
        <strain evidence="1 2">AU9919</strain>
    </source>
</reference>
<organism evidence="1 2">
    <name type="scientific">Bordetella genomosp. 4</name>
    <dbReference type="NCBI Taxonomy" id="463044"/>
    <lineage>
        <taxon>Bacteria</taxon>
        <taxon>Pseudomonadati</taxon>
        <taxon>Pseudomonadota</taxon>
        <taxon>Betaproteobacteria</taxon>
        <taxon>Burkholderiales</taxon>
        <taxon>Alcaligenaceae</taxon>
        <taxon>Bordetella</taxon>
    </lineage>
</organism>
<dbReference type="RefSeq" id="WP_094838507.1">
    <property type="nucleotide sequence ID" value="NZ_NEVQ01000017.1"/>
</dbReference>
<proteinExistence type="predicted"/>
<comment type="caution">
    <text evidence="1">The sequence shown here is derived from an EMBL/GenBank/DDBJ whole genome shotgun (WGS) entry which is preliminary data.</text>
</comment>
<name>A0A261TY05_9BORD</name>
<sequence length="191" mass="21750">MRIDVARGGTRLEAELDALYPHCLRNAAVDGTIFLPNLRDKPLPRYRRTASGETFLYIEDPAKRWLAGSTTFNRVTGLDRRLDQYIRSPHSRYREPYQRRGLAKRVYLEALNAGLCLLSGARQSPGALELWRSLSAHYPLHHVRLQGKHLIDLGRSIEWKTFEDLHTRLLLCGAGWSAQRLLALAAGNPPR</sequence>
<dbReference type="EMBL" id="NEVQ01000017">
    <property type="protein sequence ID" value="OZI54275.1"/>
    <property type="molecule type" value="Genomic_DNA"/>
</dbReference>
<evidence type="ECO:0008006" key="3">
    <source>
        <dbReference type="Google" id="ProtNLM"/>
    </source>
</evidence>
<evidence type="ECO:0000313" key="1">
    <source>
        <dbReference type="EMBL" id="OZI54275.1"/>
    </source>
</evidence>
<dbReference type="AlphaFoldDB" id="A0A261TY05"/>
<keyword evidence="2" id="KW-1185">Reference proteome</keyword>
<dbReference type="Proteomes" id="UP000216885">
    <property type="component" value="Unassembled WGS sequence"/>
</dbReference>
<accession>A0A261TY05</accession>
<gene>
    <name evidence="1" type="ORF">CAL20_17445</name>
</gene>
<protein>
    <recommendedName>
        <fullName evidence="3">N-acetyltransferase</fullName>
    </recommendedName>
</protein>
<evidence type="ECO:0000313" key="2">
    <source>
        <dbReference type="Proteomes" id="UP000216885"/>
    </source>
</evidence>